<evidence type="ECO:0000256" key="1">
    <source>
        <dbReference type="ARBA" id="ARBA00022801"/>
    </source>
</evidence>
<dbReference type="AlphaFoldDB" id="A0A4V6U5C4"/>
<keyword evidence="1" id="KW-0378">Hydrolase</keyword>
<dbReference type="OrthoDB" id="9758822at2"/>
<dbReference type="Gene3D" id="2.70.98.60">
    <property type="entry name" value="alpha-galactosidase from lactobacil brevis"/>
    <property type="match status" value="1"/>
</dbReference>
<dbReference type="EMBL" id="QYRT01000023">
    <property type="protein sequence ID" value="TIH34854.1"/>
    <property type="molecule type" value="Genomic_DNA"/>
</dbReference>
<dbReference type="InterPro" id="IPR017853">
    <property type="entry name" value="GH"/>
</dbReference>
<dbReference type="RefSeq" id="WP_136642568.1">
    <property type="nucleotide sequence ID" value="NZ_QYRT01000023.1"/>
</dbReference>
<dbReference type="Pfam" id="PF02065">
    <property type="entry name" value="Melibiase"/>
    <property type="match status" value="1"/>
</dbReference>
<name>A0A4V6U5C4_9MICO</name>
<dbReference type="Proteomes" id="UP000306192">
    <property type="component" value="Unassembled WGS sequence"/>
</dbReference>
<dbReference type="InterPro" id="IPR013785">
    <property type="entry name" value="Aldolase_TIM"/>
</dbReference>
<dbReference type="InterPro" id="IPR002252">
    <property type="entry name" value="Glyco_hydro_36"/>
</dbReference>
<dbReference type="Gene3D" id="3.20.20.70">
    <property type="entry name" value="Aldolase class I"/>
    <property type="match status" value="1"/>
</dbReference>
<reference evidence="3 4" key="1">
    <citation type="journal article" date="2019" name="Microorganisms">
        <title>Systematic Affiliation and Genome Analysis of Subtercola vilae DB165(T) with Particular Emphasis on Cold Adaptation of an Isolate from a High-Altitude Cold Volcano Lake.</title>
        <authorList>
            <person name="Villalobos A.S."/>
            <person name="Wiese J."/>
            <person name="Imhoff J.F."/>
            <person name="Dorador C."/>
            <person name="Keller A."/>
            <person name="Hentschel U."/>
        </authorList>
    </citation>
    <scope>NUCLEOTIDE SEQUENCE [LARGE SCALE GENOMIC DNA]</scope>
    <source>
        <strain evidence="3 4">DB165</strain>
    </source>
</reference>
<accession>A0A4V6U5C4</accession>
<sequence length="718" mass="78535">MDTSIRRNTIRWNTETISIVIDFSDSAPARISEIALATRRAGLDDRTVVERLQPLVEVMVLGDGHALSNTRFSHTGVGARLRYREHSVSTAGDGRNRLSIVQFDEQTNLAVTSLFEAFDGVAAVQTSTTVTNEGENPQIVQMVSSFATGAFLARGEKMADVSLLRGRSEWCGESRWAWIELHGPDGLPEINTTLHDHDARGTLTTVSKSTWSSGEYLPTGVLENRETGRALAWQIEHNGAWRWEVDGRRDAENAVSLVVSGPTDIDHQWNTSIGAGGHFTSVPVSFAVSDAGYEGAIAGLTAQRRAMRRRSVPDAHMPVIFNDYMNALMGDPTTEKLLPLIDAAAAVGAEYFCVDAGWYDDGGNWWPSVGEWKPSTVRFPDGGLERVLSYIRQKGMQPGLWLEPEVVGVKSPMAGALPPEAFIQRFGERVVEHDRYLLDFRHPATIAHLDRVVDHLVIDEGARYFKLDYNVTPGSGTDLDALSAGEGLLDHNRAHLAWLDGIIARHPNVIFENCASGAMRMDYAMMSRLDLQSTSDQQDYRLYATIAAAAPASLVPEQAANWSYPQPNESDEAIAFNMVNGLAGRLYLSGFLDGMNEHQLALVSHGVDVHKDIRADVAASEPFWPLGLPGWYDDTVVLGLRSAENTYLAVWSRDDGQQSIELTLPSLAAAGESIEVSTLYPVTLGDWHPTWNAGSSLLTVTPASAGPSARLFRLAARA</sequence>
<evidence type="ECO:0000256" key="2">
    <source>
        <dbReference type="ARBA" id="ARBA00023295"/>
    </source>
</evidence>
<dbReference type="InterPro" id="IPR050985">
    <property type="entry name" value="Alpha-glycosidase_related"/>
</dbReference>
<dbReference type="GO" id="GO:0004557">
    <property type="term" value="F:alpha-galactosidase activity"/>
    <property type="evidence" value="ECO:0007669"/>
    <property type="project" value="InterPro"/>
</dbReference>
<dbReference type="InterPro" id="IPR038417">
    <property type="entry name" value="Alpga-gal_N_sf"/>
</dbReference>
<evidence type="ECO:0000313" key="3">
    <source>
        <dbReference type="EMBL" id="TIH34854.1"/>
    </source>
</evidence>
<dbReference type="SUPFAM" id="SSF51445">
    <property type="entry name" value="(Trans)glycosidases"/>
    <property type="match status" value="1"/>
</dbReference>
<dbReference type="PANTHER" id="PTHR43053:SF3">
    <property type="entry name" value="ALPHA-GALACTOSIDASE C-RELATED"/>
    <property type="match status" value="1"/>
</dbReference>
<dbReference type="PANTHER" id="PTHR43053">
    <property type="entry name" value="GLYCOSIDASE FAMILY 31"/>
    <property type="match status" value="1"/>
</dbReference>
<protein>
    <submittedName>
        <fullName evidence="3">Alpha-galactosidase</fullName>
    </submittedName>
</protein>
<evidence type="ECO:0000313" key="4">
    <source>
        <dbReference type="Proteomes" id="UP000306192"/>
    </source>
</evidence>
<organism evidence="3 4">
    <name type="scientific">Subtercola vilae</name>
    <dbReference type="NCBI Taxonomy" id="2056433"/>
    <lineage>
        <taxon>Bacteria</taxon>
        <taxon>Bacillati</taxon>
        <taxon>Actinomycetota</taxon>
        <taxon>Actinomycetes</taxon>
        <taxon>Micrococcales</taxon>
        <taxon>Microbacteriaceae</taxon>
        <taxon>Subtercola</taxon>
    </lineage>
</organism>
<dbReference type="CDD" id="cd14791">
    <property type="entry name" value="GH36"/>
    <property type="match status" value="1"/>
</dbReference>
<dbReference type="GO" id="GO:0016052">
    <property type="term" value="P:carbohydrate catabolic process"/>
    <property type="evidence" value="ECO:0007669"/>
    <property type="project" value="InterPro"/>
</dbReference>
<comment type="caution">
    <text evidence="3">The sequence shown here is derived from an EMBL/GenBank/DDBJ whole genome shotgun (WGS) entry which is preliminary data.</text>
</comment>
<proteinExistence type="predicted"/>
<dbReference type="PRINTS" id="PR00743">
    <property type="entry name" value="GLHYDRLASE36"/>
</dbReference>
<keyword evidence="4" id="KW-1185">Reference proteome</keyword>
<keyword evidence="2" id="KW-0326">Glycosidase</keyword>
<gene>
    <name evidence="3" type="ORF">D4765_12195</name>
</gene>